<dbReference type="PANTHER" id="PTHR39465:SF1">
    <property type="entry name" value="DNA LIGASE D 3'-PHOSPHOESTERASE DOMAIN-CONTAINING PROTEIN"/>
    <property type="match status" value="1"/>
</dbReference>
<evidence type="ECO:0000313" key="3">
    <source>
        <dbReference type="EMBL" id="GAA3362217.1"/>
    </source>
</evidence>
<protein>
    <submittedName>
        <fullName evidence="3">DNA polymerase ligase N-terminal domain-containing protein</fullName>
    </submittedName>
</protein>
<dbReference type="Proteomes" id="UP001500483">
    <property type="component" value="Unassembled WGS sequence"/>
</dbReference>
<proteinExistence type="predicted"/>
<dbReference type="Pfam" id="PF13298">
    <property type="entry name" value="LigD_N"/>
    <property type="match status" value="1"/>
</dbReference>
<name>A0ABP6RWY4_9PSEU</name>
<comment type="caution">
    <text evidence="3">The sequence shown here is derived from an EMBL/GenBank/DDBJ whole genome shotgun (WGS) entry which is preliminary data.</text>
</comment>
<feature type="domain" description="DNA ligase D 3'-phosphoesterase" evidence="2">
    <location>
        <begin position="35"/>
        <end position="146"/>
    </location>
</feature>
<reference evidence="4" key="1">
    <citation type="journal article" date="2019" name="Int. J. Syst. Evol. Microbiol.">
        <title>The Global Catalogue of Microorganisms (GCM) 10K type strain sequencing project: providing services to taxonomists for standard genome sequencing and annotation.</title>
        <authorList>
            <consortium name="The Broad Institute Genomics Platform"/>
            <consortium name="The Broad Institute Genome Sequencing Center for Infectious Disease"/>
            <person name="Wu L."/>
            <person name="Ma J."/>
        </authorList>
    </citation>
    <scope>NUCLEOTIDE SEQUENCE [LARGE SCALE GENOMIC DNA]</scope>
    <source>
        <strain evidence="4">JCM 9687</strain>
    </source>
</reference>
<feature type="compositionally biased region" description="Basic and acidic residues" evidence="1">
    <location>
        <begin position="1"/>
        <end position="17"/>
    </location>
</feature>
<sequence length="196" mass="21575">MARDGLGEYRSKRDLARSGEPGGGAPGELPRFVVQRHDASTVHFDFRLEVGDVLKSWAVPKGPSTDPRQKRLATPTEDHPLDYASFEGTIPEGYGAGTVVVWDTGSYRNLTEHRGKPVEMADALERGHVKVLLEGSKLTGAFALTRTPMRGREEWLLVKVDDEGADRRRTPARTQPESVLSGRTNADLAAERENGR</sequence>
<accession>A0ABP6RWY4</accession>
<dbReference type="PANTHER" id="PTHR39465">
    <property type="entry name" value="DNA LIGASE D, 3'-PHOSPHOESTERASE DOMAIN"/>
    <property type="match status" value="1"/>
</dbReference>
<organism evidence="3 4">
    <name type="scientific">Saccharopolyspora gregorii</name>
    <dbReference type="NCBI Taxonomy" id="33914"/>
    <lineage>
        <taxon>Bacteria</taxon>
        <taxon>Bacillati</taxon>
        <taxon>Actinomycetota</taxon>
        <taxon>Actinomycetes</taxon>
        <taxon>Pseudonocardiales</taxon>
        <taxon>Pseudonocardiaceae</taxon>
        <taxon>Saccharopolyspora</taxon>
    </lineage>
</organism>
<dbReference type="GO" id="GO:0016874">
    <property type="term" value="F:ligase activity"/>
    <property type="evidence" value="ECO:0007669"/>
    <property type="project" value="UniProtKB-KW"/>
</dbReference>
<evidence type="ECO:0000259" key="2">
    <source>
        <dbReference type="Pfam" id="PF13298"/>
    </source>
</evidence>
<dbReference type="NCBIfam" id="TIGR02777">
    <property type="entry name" value="LigD_PE_dom"/>
    <property type="match status" value="1"/>
</dbReference>
<feature type="region of interest" description="Disordered" evidence="1">
    <location>
        <begin position="58"/>
        <end position="79"/>
    </location>
</feature>
<dbReference type="RefSeq" id="WP_258342369.1">
    <property type="nucleotide sequence ID" value="NZ_BAAAYK010000038.1"/>
</dbReference>
<feature type="compositionally biased region" description="Polar residues" evidence="1">
    <location>
        <begin position="172"/>
        <end position="184"/>
    </location>
</feature>
<dbReference type="InterPro" id="IPR014144">
    <property type="entry name" value="LigD_PE_domain"/>
</dbReference>
<gene>
    <name evidence="3" type="ORF">GCM10020366_49270</name>
</gene>
<feature type="region of interest" description="Disordered" evidence="1">
    <location>
        <begin position="1"/>
        <end position="32"/>
    </location>
</feature>
<keyword evidence="4" id="KW-1185">Reference proteome</keyword>
<evidence type="ECO:0000313" key="4">
    <source>
        <dbReference type="Proteomes" id="UP001500483"/>
    </source>
</evidence>
<keyword evidence="3" id="KW-0436">Ligase</keyword>
<evidence type="ECO:0000256" key="1">
    <source>
        <dbReference type="SAM" id="MobiDB-lite"/>
    </source>
</evidence>
<dbReference type="EMBL" id="BAAAYK010000038">
    <property type="protein sequence ID" value="GAA3362217.1"/>
    <property type="molecule type" value="Genomic_DNA"/>
</dbReference>
<feature type="region of interest" description="Disordered" evidence="1">
    <location>
        <begin position="162"/>
        <end position="196"/>
    </location>
</feature>